<dbReference type="WBParaSite" id="ES5_v2.g18429.t1">
    <property type="protein sequence ID" value="ES5_v2.g18429.t1"/>
    <property type="gene ID" value="ES5_v2.g18429"/>
</dbReference>
<sequence length="420" mass="47425">MKEVAKRRKRSFDSVYMARDIAYIVPADNFTLMKQESLFYDKITKIGQGTFGEVFKSRAKITNEVVAMKKILMENEKEGFPITALREINMLKKLRHRNVTLLVDICSSSGKQDKGRTSFYLVFTFCEHDLAGILKSQTGKKMTPVVIKTMLYHLFEGLAYIHSCKVLHRDMKTANILVSKDGVLKLADFGLARLMINTSDPDGKCYTNRVVTMWYRPPELLFGERCYSEEIDVWGAGCIMAEFWTKTPILQGTTELNQLDLIVKLCGTINAATMRRCETLPNFKNFPNLGNHPRKVLSLLSPFEDDPAAVNLIDRLLALEPLDRLTAVQALKHEYFQIAPLPQEHVGDFIRTLSGSLFEYTVNQGFNNQRPGGGGGAHRPPPGLPGHIGGGGGNHHHHHQRRPNGPPRNIPNQQVYDRIF</sequence>
<reference evidence="2" key="1">
    <citation type="submission" date="2022-11" db="UniProtKB">
        <authorList>
            <consortium name="WormBaseParasite"/>
        </authorList>
    </citation>
    <scope>IDENTIFICATION</scope>
</reference>
<organism evidence="1 2">
    <name type="scientific">Panagrolaimus sp. ES5</name>
    <dbReference type="NCBI Taxonomy" id="591445"/>
    <lineage>
        <taxon>Eukaryota</taxon>
        <taxon>Metazoa</taxon>
        <taxon>Ecdysozoa</taxon>
        <taxon>Nematoda</taxon>
        <taxon>Chromadorea</taxon>
        <taxon>Rhabditida</taxon>
        <taxon>Tylenchina</taxon>
        <taxon>Panagrolaimomorpha</taxon>
        <taxon>Panagrolaimoidea</taxon>
        <taxon>Panagrolaimidae</taxon>
        <taxon>Panagrolaimus</taxon>
    </lineage>
</organism>
<name>A0AC34FM47_9BILA</name>
<dbReference type="Proteomes" id="UP000887579">
    <property type="component" value="Unplaced"/>
</dbReference>
<evidence type="ECO:0000313" key="1">
    <source>
        <dbReference type="Proteomes" id="UP000887579"/>
    </source>
</evidence>
<proteinExistence type="predicted"/>
<accession>A0AC34FM47</accession>
<protein>
    <submittedName>
        <fullName evidence="2">Protein kinase domain-containing protein</fullName>
    </submittedName>
</protein>
<evidence type="ECO:0000313" key="2">
    <source>
        <dbReference type="WBParaSite" id="ES5_v2.g18429.t1"/>
    </source>
</evidence>